<dbReference type="AlphaFoldDB" id="A0A107ARV8"/>
<dbReference type="CDD" id="cd00448">
    <property type="entry name" value="YjgF_YER057c_UK114_family"/>
    <property type="match status" value="1"/>
</dbReference>
<evidence type="ECO:0000313" key="3">
    <source>
        <dbReference type="EMBL" id="RQY83797.1"/>
    </source>
</evidence>
<dbReference type="Pfam" id="PF01042">
    <property type="entry name" value="Ribonuc_L-PSP"/>
    <property type="match status" value="1"/>
</dbReference>
<dbReference type="SUPFAM" id="SSF55298">
    <property type="entry name" value="YjgF-like"/>
    <property type="match status" value="1"/>
</dbReference>
<evidence type="ECO:0000313" key="4">
    <source>
        <dbReference type="Proteomes" id="UP000068603"/>
    </source>
</evidence>
<dbReference type="EMBL" id="QTPM01000057">
    <property type="protein sequence ID" value="RQY83797.1"/>
    <property type="molecule type" value="Genomic_DNA"/>
</dbReference>
<gene>
    <name evidence="3" type="ORF">DF017_30490</name>
    <name evidence="2" type="ORF">WT44_11690</name>
</gene>
<keyword evidence="5" id="KW-1185">Reference proteome</keyword>
<dbReference type="PANTHER" id="PTHR11803:SF58">
    <property type="entry name" value="PROTEIN HMF1-RELATED"/>
    <property type="match status" value="1"/>
</dbReference>
<sequence>MPEQIPVDLPQLGQPFSWATRAGGLMFTGHGPVDAAGAIAGDTMTEQACLTLSNLAKAVAAAGATLDDVAQVLVYLFDVKDMPEFDAEYRRHFRAPYPNRTCVGVQGFAHPAMRVELVAYVALPPASGA</sequence>
<dbReference type="GO" id="GO:0019239">
    <property type="term" value="F:deaminase activity"/>
    <property type="evidence" value="ECO:0007669"/>
    <property type="project" value="TreeGrafter"/>
</dbReference>
<evidence type="ECO:0000313" key="2">
    <source>
        <dbReference type="EMBL" id="KWA64184.1"/>
    </source>
</evidence>
<dbReference type="EMBL" id="LPHB01000034">
    <property type="protein sequence ID" value="KWA64184.1"/>
    <property type="molecule type" value="Genomic_DNA"/>
</dbReference>
<reference evidence="2 4" key="1">
    <citation type="submission" date="2015-11" db="EMBL/GenBank/DDBJ databases">
        <title>Expanding the genomic diversity of Burkholderia species for the development of highly accurate diagnostics.</title>
        <authorList>
            <person name="Sahl J."/>
            <person name="Keim P."/>
            <person name="Wagner D."/>
        </authorList>
    </citation>
    <scope>NUCLEOTIDE SEQUENCE [LARGE SCALE GENOMIC DNA]</scope>
    <source>
        <strain evidence="2 4">MSMB1960WGS</strain>
    </source>
</reference>
<dbReference type="Gene3D" id="3.30.1330.40">
    <property type="entry name" value="RutC-like"/>
    <property type="match status" value="1"/>
</dbReference>
<dbReference type="InterPro" id="IPR006175">
    <property type="entry name" value="YjgF/YER057c/UK114"/>
</dbReference>
<proteinExistence type="inferred from homology"/>
<name>A0A107ARV8_9BURK</name>
<dbReference type="Proteomes" id="UP000281098">
    <property type="component" value="Unassembled WGS sequence"/>
</dbReference>
<reference evidence="3 5" key="2">
    <citation type="submission" date="2018-08" db="EMBL/GenBank/DDBJ databases">
        <title>Comparative analysis of Burkholderia isolates from Puerto Rico.</title>
        <authorList>
            <person name="Hall C."/>
            <person name="Sahl J."/>
            <person name="Wagner D."/>
        </authorList>
    </citation>
    <scope>NUCLEOTIDE SEQUENCE [LARGE SCALE GENOMIC DNA]</scope>
    <source>
        <strain evidence="3 5">Bp8966</strain>
    </source>
</reference>
<dbReference type="STRING" id="1503054.WT74_11300"/>
<dbReference type="PANTHER" id="PTHR11803">
    <property type="entry name" value="2-IMINOBUTANOATE/2-IMINOPROPANOATE DEAMINASE RIDA"/>
    <property type="match status" value="1"/>
</dbReference>
<protein>
    <submittedName>
        <fullName evidence="2">Enamine deaminase RidA</fullName>
    </submittedName>
    <submittedName>
        <fullName evidence="3">RidA family protein</fullName>
    </submittedName>
</protein>
<organism evidence="2">
    <name type="scientific">Burkholderia stagnalis</name>
    <dbReference type="NCBI Taxonomy" id="1503054"/>
    <lineage>
        <taxon>Bacteria</taxon>
        <taxon>Pseudomonadati</taxon>
        <taxon>Pseudomonadota</taxon>
        <taxon>Betaproteobacteria</taxon>
        <taxon>Burkholderiales</taxon>
        <taxon>Burkholderiaceae</taxon>
        <taxon>Burkholderia</taxon>
        <taxon>Burkholderia cepacia complex</taxon>
    </lineage>
</organism>
<dbReference type="InterPro" id="IPR035959">
    <property type="entry name" value="RutC-like_sf"/>
</dbReference>
<comment type="similarity">
    <text evidence="1">Belongs to the RutC family.</text>
</comment>
<comment type="caution">
    <text evidence="2">The sequence shown here is derived from an EMBL/GenBank/DDBJ whole genome shotgun (WGS) entry which is preliminary data.</text>
</comment>
<dbReference type="Proteomes" id="UP000068603">
    <property type="component" value="Unassembled WGS sequence"/>
</dbReference>
<evidence type="ECO:0000256" key="1">
    <source>
        <dbReference type="ARBA" id="ARBA00010552"/>
    </source>
</evidence>
<evidence type="ECO:0000313" key="5">
    <source>
        <dbReference type="Proteomes" id="UP000281098"/>
    </source>
</evidence>
<dbReference type="RefSeq" id="WP_059922893.1">
    <property type="nucleotide sequence ID" value="NZ_LOZP01000021.1"/>
</dbReference>
<accession>A0A107ARV8</accession>
<dbReference type="GO" id="GO:0005829">
    <property type="term" value="C:cytosol"/>
    <property type="evidence" value="ECO:0007669"/>
    <property type="project" value="TreeGrafter"/>
</dbReference>